<name>A0A1F6CDM1_9BACT</name>
<dbReference type="Proteomes" id="UP000178344">
    <property type="component" value="Unassembled WGS sequence"/>
</dbReference>
<proteinExistence type="predicted"/>
<sequence>MRQRKYLTKNPNKFDEILILILNKKFDGEVNRLRRDFMRHQPFLIQRGHLTTAHVLRRPKADLDRAIGRMLPKFGLPSTWLELIRQYVLTNDFLPQDNYDPDGVVLETESSGKSKPKEARLILHEGVTKDAIVNAWSKIRKELDTSITRKRKRVPKQFSRDYEIYKLRDAGKSWREISEIIKKKYGDDFYEGVFKNANSKMKKRLND</sequence>
<gene>
    <name evidence="1" type="ORF">A2671_00520</name>
</gene>
<evidence type="ECO:0000313" key="2">
    <source>
        <dbReference type="Proteomes" id="UP000178344"/>
    </source>
</evidence>
<dbReference type="AlphaFoldDB" id="A0A1F6CDM1"/>
<dbReference type="EMBL" id="MFKQ01000033">
    <property type="protein sequence ID" value="OGG47012.1"/>
    <property type="molecule type" value="Genomic_DNA"/>
</dbReference>
<accession>A0A1F6CDM1</accession>
<protein>
    <submittedName>
        <fullName evidence="1">Uncharacterized protein</fullName>
    </submittedName>
</protein>
<comment type="caution">
    <text evidence="1">The sequence shown here is derived from an EMBL/GenBank/DDBJ whole genome shotgun (WGS) entry which is preliminary data.</text>
</comment>
<evidence type="ECO:0000313" key="1">
    <source>
        <dbReference type="EMBL" id="OGG47012.1"/>
    </source>
</evidence>
<organism evidence="1 2">
    <name type="scientific">Candidatus Kaiserbacteria bacterium RIFCSPHIGHO2_01_FULL_49_13</name>
    <dbReference type="NCBI Taxonomy" id="1798477"/>
    <lineage>
        <taxon>Bacteria</taxon>
        <taxon>Candidatus Kaiseribacteriota</taxon>
    </lineage>
</organism>
<reference evidence="1 2" key="1">
    <citation type="journal article" date="2016" name="Nat. Commun.">
        <title>Thousands of microbial genomes shed light on interconnected biogeochemical processes in an aquifer system.</title>
        <authorList>
            <person name="Anantharaman K."/>
            <person name="Brown C.T."/>
            <person name="Hug L.A."/>
            <person name="Sharon I."/>
            <person name="Castelle C.J."/>
            <person name="Probst A.J."/>
            <person name="Thomas B.C."/>
            <person name="Singh A."/>
            <person name="Wilkins M.J."/>
            <person name="Karaoz U."/>
            <person name="Brodie E.L."/>
            <person name="Williams K.H."/>
            <person name="Hubbard S.S."/>
            <person name="Banfield J.F."/>
        </authorList>
    </citation>
    <scope>NUCLEOTIDE SEQUENCE [LARGE SCALE GENOMIC DNA]</scope>
</reference>